<dbReference type="PROSITE" id="PS51686">
    <property type="entry name" value="SAM_MT_RSMB_NOP"/>
    <property type="match status" value="1"/>
</dbReference>
<dbReference type="GO" id="GO:0000049">
    <property type="term" value="F:tRNA binding"/>
    <property type="evidence" value="ECO:0007669"/>
    <property type="project" value="TreeGrafter"/>
</dbReference>
<evidence type="ECO:0000256" key="2">
    <source>
        <dbReference type="ARBA" id="ARBA00022603"/>
    </source>
</evidence>
<feature type="binding site" evidence="6">
    <location>
        <position position="170"/>
    </location>
    <ligand>
        <name>S-adenosyl-L-methionine</name>
        <dbReference type="ChEBI" id="CHEBI:59789"/>
    </ligand>
</feature>
<dbReference type="FunCoup" id="A0A482XC79">
    <property type="interactions" value="2312"/>
</dbReference>
<dbReference type="GO" id="GO:0030488">
    <property type="term" value="P:tRNA methylation"/>
    <property type="evidence" value="ECO:0007669"/>
    <property type="project" value="TreeGrafter"/>
</dbReference>
<dbReference type="InterPro" id="IPR049560">
    <property type="entry name" value="MeTrfase_RsmB-F_NOP2_cat"/>
</dbReference>
<evidence type="ECO:0000256" key="1">
    <source>
        <dbReference type="ARBA" id="ARBA00007494"/>
    </source>
</evidence>
<name>A0A482XC79_LAOST</name>
<gene>
    <name evidence="9" type="ORF">LSTR_LSTR001554</name>
</gene>
<evidence type="ECO:0000259" key="8">
    <source>
        <dbReference type="PROSITE" id="PS51686"/>
    </source>
</evidence>
<dbReference type="InterPro" id="IPR018314">
    <property type="entry name" value="RsmB/NOL1/NOP2-like_CS"/>
</dbReference>
<feature type="domain" description="SAM-dependent MTase RsmB/NOP-type" evidence="8">
    <location>
        <begin position="109"/>
        <end position="358"/>
    </location>
</feature>
<organism evidence="9 10">
    <name type="scientific">Laodelphax striatellus</name>
    <name type="common">Small brown planthopper</name>
    <name type="synonym">Delphax striatella</name>
    <dbReference type="NCBI Taxonomy" id="195883"/>
    <lineage>
        <taxon>Eukaryota</taxon>
        <taxon>Metazoa</taxon>
        <taxon>Ecdysozoa</taxon>
        <taxon>Arthropoda</taxon>
        <taxon>Hexapoda</taxon>
        <taxon>Insecta</taxon>
        <taxon>Pterygota</taxon>
        <taxon>Neoptera</taxon>
        <taxon>Paraneoptera</taxon>
        <taxon>Hemiptera</taxon>
        <taxon>Auchenorrhyncha</taxon>
        <taxon>Fulgoroidea</taxon>
        <taxon>Delphacidae</taxon>
        <taxon>Criomorphinae</taxon>
        <taxon>Laodelphax</taxon>
    </lineage>
</organism>
<comment type="caution">
    <text evidence="9">The sequence shown here is derived from an EMBL/GenBank/DDBJ whole genome shotgun (WGS) entry which is preliminary data.</text>
</comment>
<keyword evidence="3 6" id="KW-0808">Transferase</keyword>
<evidence type="ECO:0000313" key="10">
    <source>
        <dbReference type="Proteomes" id="UP000291343"/>
    </source>
</evidence>
<evidence type="ECO:0000256" key="6">
    <source>
        <dbReference type="PROSITE-ProRule" id="PRU01023"/>
    </source>
</evidence>
<dbReference type="SUPFAM" id="SSF53335">
    <property type="entry name" value="S-adenosyl-L-methionine-dependent methyltransferases"/>
    <property type="match status" value="1"/>
</dbReference>
<dbReference type="InterPro" id="IPR057286">
    <property type="entry name" value="PUA_NSUN2"/>
</dbReference>
<keyword evidence="5 6" id="KW-0694">RNA-binding</keyword>
<dbReference type="InterPro" id="IPR001678">
    <property type="entry name" value="MeTrfase_RsmB-F_NOP2_dom"/>
</dbReference>
<dbReference type="STRING" id="195883.A0A482XC79"/>
<dbReference type="Gene3D" id="3.40.50.150">
    <property type="entry name" value="Vaccinia Virus protein VP39"/>
    <property type="match status" value="1"/>
</dbReference>
<dbReference type="OrthoDB" id="6093671at2759"/>
<dbReference type="PANTHER" id="PTHR22808">
    <property type="entry name" value="NCL1 YEAST -RELATED NOL1/NOP2/FMU SUN DOMAIN-CONTAINING"/>
    <property type="match status" value="1"/>
</dbReference>
<comment type="similarity">
    <text evidence="1 6">Belongs to the class I-like SAM-binding methyltransferase superfamily. RsmB/NOP family.</text>
</comment>
<dbReference type="GO" id="GO:0005634">
    <property type="term" value="C:nucleus"/>
    <property type="evidence" value="ECO:0007669"/>
    <property type="project" value="TreeGrafter"/>
</dbReference>
<dbReference type="InterPro" id="IPR029063">
    <property type="entry name" value="SAM-dependent_MTases_sf"/>
</dbReference>
<feature type="compositionally biased region" description="Basic residues" evidence="7">
    <location>
        <begin position="1"/>
        <end position="22"/>
    </location>
</feature>
<keyword evidence="4 6" id="KW-0949">S-adenosyl-L-methionine</keyword>
<dbReference type="EMBL" id="QKKF02012754">
    <property type="protein sequence ID" value="RZF43293.1"/>
    <property type="molecule type" value="Genomic_DNA"/>
</dbReference>
<sequence length="654" mass="73899">MGGGTRRFKRGNRHMANKRKEKKNIAEGEDPRGPRKHYEDIIRNNDDFEKYYIKQNIVPETEFAQFLAALRRDLPTAFRISACSVSEAQALLRIVEGKLFKGLLEEALVLDMCAAPGSKTAQLIESMYTKDNSVPSGLIIGNDIDNSRCYMLVHQAKRLNSPCVIVTNHDSTNMPNFYISDKDGNKTVMKFDRILCDVPCTGDGTLRKNADIWTKWNTANGNNLHGVQFRVVKRALEMLSIGGRVVYSTCSLNPIENEAVMHRLIVESEGAVQLVDERPRLTGLVSRAGICKWYPASRDMVMYDSYDSVPKMFETQVRPQMFPPKQGDEDKFHLDRCIRILPHDQDTGGFFVAVLEKIRRLPWEAEVSNSMDGDKSNAEEGSESVEDGKRTNSSRNGPEKKKRRIQGYKEDPFVFFDESEPVWPSLRDFFELDPEILNGLLTRCAVGKKKNIYFTSPAVKQILLNNQERVKIINSGVKCFVRCDNKKEEGTCNFRLAQEGLASISRFVGPKRRIKVSRSDMATLLANSDPKSPTQISVLEPSTQEAVAKLEHGSCILDYEGEDGLIISLVGWRGVHSMRAYIAISDSVHYLRLLGEDVSKFEVNKFKKENVTENLVEVDGLKDESVLDFPIKEEKAAETEEKCDVDELKEAIIS</sequence>
<dbReference type="Pfam" id="PF25378">
    <property type="entry name" value="PUA_NSUN2"/>
    <property type="match status" value="1"/>
</dbReference>
<feature type="binding site" evidence="6">
    <location>
        <begin position="113"/>
        <end position="119"/>
    </location>
    <ligand>
        <name>S-adenosyl-L-methionine</name>
        <dbReference type="ChEBI" id="CHEBI:59789"/>
    </ligand>
</feature>
<feature type="region of interest" description="Disordered" evidence="7">
    <location>
        <begin position="1"/>
        <end position="35"/>
    </location>
</feature>
<feature type="active site" description="Nucleophile" evidence="6">
    <location>
        <position position="250"/>
    </location>
</feature>
<dbReference type="GO" id="GO:0005737">
    <property type="term" value="C:cytoplasm"/>
    <property type="evidence" value="ECO:0007669"/>
    <property type="project" value="TreeGrafter"/>
</dbReference>
<evidence type="ECO:0000256" key="3">
    <source>
        <dbReference type="ARBA" id="ARBA00022679"/>
    </source>
</evidence>
<dbReference type="PANTHER" id="PTHR22808:SF1">
    <property type="entry name" value="RNA CYTOSINE-C(5)-METHYLTRANSFERASE NSUN2-RELATED"/>
    <property type="match status" value="1"/>
</dbReference>
<dbReference type="InParanoid" id="A0A482XC79"/>
<proteinExistence type="inferred from homology"/>
<dbReference type="Proteomes" id="UP000291343">
    <property type="component" value="Unassembled WGS sequence"/>
</dbReference>
<dbReference type="GO" id="GO:0016428">
    <property type="term" value="F:tRNA (cytidine-5-)-methyltransferase activity"/>
    <property type="evidence" value="ECO:0007669"/>
    <property type="project" value="TreeGrafter"/>
</dbReference>
<feature type="compositionally biased region" description="Basic and acidic residues" evidence="7">
    <location>
        <begin position="23"/>
        <end position="35"/>
    </location>
</feature>
<keyword evidence="10" id="KW-1185">Reference proteome</keyword>
<dbReference type="Pfam" id="PF01189">
    <property type="entry name" value="Methyltr_RsmB-F"/>
    <property type="match status" value="1"/>
</dbReference>
<reference evidence="9 10" key="1">
    <citation type="journal article" date="2017" name="Gigascience">
        <title>Genome sequence of the small brown planthopper, Laodelphax striatellus.</title>
        <authorList>
            <person name="Zhu J."/>
            <person name="Jiang F."/>
            <person name="Wang X."/>
            <person name="Yang P."/>
            <person name="Bao Y."/>
            <person name="Zhao W."/>
            <person name="Wang W."/>
            <person name="Lu H."/>
            <person name="Wang Q."/>
            <person name="Cui N."/>
            <person name="Li J."/>
            <person name="Chen X."/>
            <person name="Luo L."/>
            <person name="Yu J."/>
            <person name="Kang L."/>
            <person name="Cui F."/>
        </authorList>
    </citation>
    <scope>NUCLEOTIDE SEQUENCE [LARGE SCALE GENOMIC DNA]</scope>
    <source>
        <strain evidence="9">Lst14</strain>
    </source>
</reference>
<evidence type="ECO:0000256" key="5">
    <source>
        <dbReference type="ARBA" id="ARBA00022884"/>
    </source>
</evidence>
<feature type="binding site" evidence="6">
    <location>
        <position position="197"/>
    </location>
    <ligand>
        <name>S-adenosyl-L-methionine</name>
        <dbReference type="ChEBI" id="CHEBI:59789"/>
    </ligand>
</feature>
<evidence type="ECO:0000256" key="7">
    <source>
        <dbReference type="SAM" id="MobiDB-lite"/>
    </source>
</evidence>
<keyword evidence="2 6" id="KW-0489">Methyltransferase</keyword>
<dbReference type="Pfam" id="PF25376">
    <property type="entry name" value="Pre-PUA_NSUN2"/>
    <property type="match status" value="1"/>
</dbReference>
<evidence type="ECO:0000256" key="4">
    <source>
        <dbReference type="ARBA" id="ARBA00022691"/>
    </source>
</evidence>
<feature type="region of interest" description="Disordered" evidence="7">
    <location>
        <begin position="368"/>
        <end position="403"/>
    </location>
</feature>
<accession>A0A482XC79</accession>
<dbReference type="PROSITE" id="PS01153">
    <property type="entry name" value="NOL1_NOP2_SUN"/>
    <property type="match status" value="1"/>
</dbReference>
<feature type="binding site" evidence="6">
    <location>
        <position position="143"/>
    </location>
    <ligand>
        <name>S-adenosyl-L-methionine</name>
        <dbReference type="ChEBI" id="CHEBI:59789"/>
    </ligand>
</feature>
<dbReference type="InterPro" id="IPR023267">
    <property type="entry name" value="RCMT"/>
</dbReference>
<evidence type="ECO:0000313" key="9">
    <source>
        <dbReference type="EMBL" id="RZF43293.1"/>
    </source>
</evidence>
<dbReference type="AlphaFoldDB" id="A0A482XC79"/>
<dbReference type="SMR" id="A0A482XC79"/>
<dbReference type="InterPro" id="IPR057285">
    <property type="entry name" value="Pre-PUA_NSUN2"/>
</dbReference>
<protein>
    <recommendedName>
        <fullName evidence="8">SAM-dependent MTase RsmB/NOP-type domain-containing protein</fullName>
    </recommendedName>
</protein>
<dbReference type="PRINTS" id="PR02008">
    <property type="entry name" value="RCMTFAMILY"/>
</dbReference>